<organism evidence="1 2">
    <name type="scientific">Listeria booriae</name>
    <dbReference type="NCBI Taxonomy" id="1552123"/>
    <lineage>
        <taxon>Bacteria</taxon>
        <taxon>Bacillati</taxon>
        <taxon>Bacillota</taxon>
        <taxon>Bacilli</taxon>
        <taxon>Bacillales</taxon>
        <taxon>Listeriaceae</taxon>
        <taxon>Listeria</taxon>
    </lineage>
</organism>
<protein>
    <submittedName>
        <fullName evidence="1">Uncharacterized protein</fullName>
    </submittedName>
</protein>
<gene>
    <name evidence="1" type="ORF">HCI99_12975</name>
</gene>
<reference evidence="1 2" key="1">
    <citation type="submission" date="2020-03" db="EMBL/GenBank/DDBJ databases">
        <title>Soil Listeria distribution.</title>
        <authorList>
            <person name="Liao J."/>
            <person name="Wiedmann M."/>
        </authorList>
    </citation>
    <scope>NUCLEOTIDE SEQUENCE [LARGE SCALE GENOMIC DNA]</scope>
    <source>
        <strain evidence="1 2">FSL L7-1547</strain>
    </source>
</reference>
<dbReference type="EMBL" id="JAASTX010000018">
    <property type="protein sequence ID" value="MBC1492731.1"/>
    <property type="molecule type" value="Genomic_DNA"/>
</dbReference>
<dbReference type="Proteomes" id="UP000533953">
    <property type="component" value="Unassembled WGS sequence"/>
</dbReference>
<evidence type="ECO:0000313" key="1">
    <source>
        <dbReference type="EMBL" id="MBC1492731.1"/>
    </source>
</evidence>
<dbReference type="RefSeq" id="WP_185417910.1">
    <property type="nucleotide sequence ID" value="NZ_JAASTX010000018.1"/>
</dbReference>
<proteinExistence type="predicted"/>
<dbReference type="AlphaFoldDB" id="A0A7X0XFH7"/>
<sequence length="839" mass="96161">MSKNEASIALLKSKIDVTKYKKYRDVLQDLSNQALDVYTGNTNIPFEFSDLDEIHDFWLRARSDLDAILNMSRNNQNESVMYSDESWDQEDDKFKLHALSELARITYYNGENANAIIGGHEDDIENAFQHLVIDSSNRIQLATFPISQLQEEKDSAALHVLKMHLQRYEGLVPRVYDISLKPPEVPLLPEEEPIFLTLEQYSKGINFEHGLGNVNEFERMKRMDENTYKEIMEDMTEQSMQTILEKYDRYEILLRTTNNDMLDVYLGDSTKPLEKEVMDELKLTQEYIRDEINREVKLNGVNLQDLPVPESKLYKLQSLDALINNTLQNARGVNDFLLGNTKQEFYHSVIDEGKNIVDYTLSVDEILKAKNTPEIGVLRTQLEAYNGKFSNEYKPLSVKEYAEGFSSGLLKKTQEKEIDISETIEKKEEPAKTNEVGVEKLNIKETNLEDIMSNLDSYVDYLQTFNNRVIDVFTEEEKGLKLTHDEDDFLRTEIRPLIAEVRAEEDKVYELLELTTPDNPQKASLLEKFESFQKLDTILTNVEYNTVSARAFLHGMKDDDFKHSIIDENNQIVDCKLTRNAIRKAQGQSGLEVLRKDLQPYIGKHPQGENDDIDMSIETYSHGFTTAKEQNQKQSKELEQNSVGIVKMKLNDKGHGVATVQYGEITLNNIRVVDSNGIPNVYPPSVKGKDDKYYPVFELNDKPGYDGPKKMMEGALTRGFYELKHGVKPEITNEKIFNLDLEKMQTRAFTNATFENGNKSMNVAYGAVQVKNCIVGKAKDSGNTYVQTPSYKTQYKGTDGKDIYRKHVSGSKPFTEKVIQAANQEQEQKKSVKQEGPTR</sequence>
<name>A0A7X0XFH7_9LIST</name>
<accession>A0A7X0XFH7</accession>
<comment type="caution">
    <text evidence="1">The sequence shown here is derived from an EMBL/GenBank/DDBJ whole genome shotgun (WGS) entry which is preliminary data.</text>
</comment>
<evidence type="ECO:0000313" key="2">
    <source>
        <dbReference type="Proteomes" id="UP000533953"/>
    </source>
</evidence>